<evidence type="ECO:0000256" key="3">
    <source>
        <dbReference type="ARBA" id="ARBA00022679"/>
    </source>
</evidence>
<dbReference type="Proteomes" id="UP000268857">
    <property type="component" value="Unassembled WGS sequence"/>
</dbReference>
<evidence type="ECO:0000313" key="13">
    <source>
        <dbReference type="Proteomes" id="UP000268857"/>
    </source>
</evidence>
<evidence type="ECO:0000256" key="5">
    <source>
        <dbReference type="ARBA" id="ARBA00022777"/>
    </source>
</evidence>
<gene>
    <name evidence="12" type="ORF">PCC6912_12610</name>
</gene>
<dbReference type="PROSITE" id="PS00107">
    <property type="entry name" value="PROTEIN_KINASE_ATP"/>
    <property type="match status" value="1"/>
</dbReference>
<comment type="catalytic activity">
    <reaction evidence="7">
        <text>L-threonyl-[protein] + ATP = O-phospho-L-threonyl-[protein] + ADP + H(+)</text>
        <dbReference type="Rhea" id="RHEA:46608"/>
        <dbReference type="Rhea" id="RHEA-COMP:11060"/>
        <dbReference type="Rhea" id="RHEA-COMP:11605"/>
        <dbReference type="ChEBI" id="CHEBI:15378"/>
        <dbReference type="ChEBI" id="CHEBI:30013"/>
        <dbReference type="ChEBI" id="CHEBI:30616"/>
        <dbReference type="ChEBI" id="CHEBI:61977"/>
        <dbReference type="ChEBI" id="CHEBI:456216"/>
        <dbReference type="EC" id="2.7.11.1"/>
    </reaction>
</comment>
<organism evidence="12 13">
    <name type="scientific">Chlorogloeopsis fritschii PCC 6912</name>
    <dbReference type="NCBI Taxonomy" id="211165"/>
    <lineage>
        <taxon>Bacteria</taxon>
        <taxon>Bacillati</taxon>
        <taxon>Cyanobacteriota</taxon>
        <taxon>Cyanophyceae</taxon>
        <taxon>Nostocales</taxon>
        <taxon>Chlorogloeopsidaceae</taxon>
        <taxon>Chlorogloeopsis</taxon>
    </lineage>
</organism>
<keyword evidence="10" id="KW-0472">Membrane</keyword>
<proteinExistence type="predicted"/>
<keyword evidence="2" id="KW-0723">Serine/threonine-protein kinase</keyword>
<evidence type="ECO:0000256" key="10">
    <source>
        <dbReference type="SAM" id="Phobius"/>
    </source>
</evidence>
<dbReference type="InterPro" id="IPR017441">
    <property type="entry name" value="Protein_kinase_ATP_BS"/>
</dbReference>
<dbReference type="PANTHER" id="PTHR24363:SF0">
    <property type="entry name" value="SERINE_THREONINE KINASE LIKE DOMAIN CONTAINING 1"/>
    <property type="match status" value="1"/>
</dbReference>
<accession>A0A433NP57</accession>
<dbReference type="STRING" id="211165.GCA_000317285_03209"/>
<dbReference type="PROSITE" id="PS50011">
    <property type="entry name" value="PROTEIN_KINASE_DOM"/>
    <property type="match status" value="1"/>
</dbReference>
<evidence type="ECO:0000256" key="4">
    <source>
        <dbReference type="ARBA" id="ARBA00022741"/>
    </source>
</evidence>
<dbReference type="SMART" id="SM00220">
    <property type="entry name" value="S_TKc"/>
    <property type="match status" value="1"/>
</dbReference>
<keyword evidence="4 9" id="KW-0547">Nucleotide-binding</keyword>
<reference evidence="12 13" key="1">
    <citation type="journal article" date="2019" name="Genome Biol. Evol.">
        <title>Day and night: Metabolic profiles and evolutionary relationships of six axenic non-marine cyanobacteria.</title>
        <authorList>
            <person name="Will S.E."/>
            <person name="Henke P."/>
            <person name="Boedeker C."/>
            <person name="Huang S."/>
            <person name="Brinkmann H."/>
            <person name="Rohde M."/>
            <person name="Jarek M."/>
            <person name="Friedl T."/>
            <person name="Seufert S."/>
            <person name="Schumacher M."/>
            <person name="Overmann J."/>
            <person name="Neumann-Schaal M."/>
            <person name="Petersen J."/>
        </authorList>
    </citation>
    <scope>NUCLEOTIDE SEQUENCE [LARGE SCALE GENOMIC DNA]</scope>
    <source>
        <strain evidence="12 13">PCC 6912</strain>
    </source>
</reference>
<dbReference type="InterPro" id="IPR011009">
    <property type="entry name" value="Kinase-like_dom_sf"/>
</dbReference>
<sequence>MLGTTLRGRYEIIRQLGKGWFAETYLAKDKDLPGNPYCVVKRLKPRSTEPFLLQTARRLFEQEAQVLYKLGNHEQIPRLLAHFQENEDFYLVQEFIEGNVISQELKAGTKWSEQEVIKFLEDILNILKYVHQQNVIHRDIKPANLIRRTIDGKLVLIDFGAVKQISVLAANLQGKTIAIGTPGYMPSEQNSGHPKFNSDIYAVGLIAIQALTGMLPDQLPRNPNTYKIHWRGLVDIKSCLIDVLDKMVNYDFRDRYQSVTDVLQAIADIKKEKKQSLNKKVAIAVVVVAFILSITVLAFPQIRQLFILPGQDSPINTEFSVYENPNYSIQIQYPLSWRVLPIGDPFTGDIVKFWSPPTSSTKKITAEVNINVENLKEPISLEGYTNISVNEITQFFTDAIIHESYSTKLSNLPAHQVIYSGKEEGYNVKRMAVWTLKNNKAYIITYTAEEGQYDRYLSISQKMINSLKIY</sequence>
<keyword evidence="13" id="KW-1185">Reference proteome</keyword>
<dbReference type="GO" id="GO:0004674">
    <property type="term" value="F:protein serine/threonine kinase activity"/>
    <property type="evidence" value="ECO:0007669"/>
    <property type="project" value="UniProtKB-KW"/>
</dbReference>
<dbReference type="OrthoDB" id="468998at2"/>
<keyword evidence="3" id="KW-0808">Transferase</keyword>
<evidence type="ECO:0000256" key="8">
    <source>
        <dbReference type="ARBA" id="ARBA00048679"/>
    </source>
</evidence>
<evidence type="ECO:0000256" key="7">
    <source>
        <dbReference type="ARBA" id="ARBA00047899"/>
    </source>
</evidence>
<dbReference type="Gene3D" id="3.40.1000.10">
    <property type="entry name" value="Mog1/PsbP, alpha/beta/alpha sandwich"/>
    <property type="match status" value="1"/>
</dbReference>
<comment type="catalytic activity">
    <reaction evidence="8">
        <text>L-seryl-[protein] + ATP = O-phospho-L-seryl-[protein] + ADP + H(+)</text>
        <dbReference type="Rhea" id="RHEA:17989"/>
        <dbReference type="Rhea" id="RHEA-COMP:9863"/>
        <dbReference type="Rhea" id="RHEA-COMP:11604"/>
        <dbReference type="ChEBI" id="CHEBI:15378"/>
        <dbReference type="ChEBI" id="CHEBI:29999"/>
        <dbReference type="ChEBI" id="CHEBI:30616"/>
        <dbReference type="ChEBI" id="CHEBI:83421"/>
        <dbReference type="ChEBI" id="CHEBI:456216"/>
        <dbReference type="EC" id="2.7.11.1"/>
    </reaction>
</comment>
<dbReference type="RefSeq" id="WP_016872505.1">
    <property type="nucleotide sequence ID" value="NZ_AJLN01000085.1"/>
</dbReference>
<comment type="caution">
    <text evidence="12">The sequence shown here is derived from an EMBL/GenBank/DDBJ whole genome shotgun (WGS) entry which is preliminary data.</text>
</comment>
<keyword evidence="10" id="KW-0812">Transmembrane</keyword>
<name>A0A433NP57_CHLFR</name>
<evidence type="ECO:0000256" key="9">
    <source>
        <dbReference type="PROSITE-ProRule" id="PRU10141"/>
    </source>
</evidence>
<evidence type="ECO:0000256" key="6">
    <source>
        <dbReference type="ARBA" id="ARBA00022840"/>
    </source>
</evidence>
<keyword evidence="6 9" id="KW-0067">ATP-binding</keyword>
<evidence type="ECO:0000256" key="2">
    <source>
        <dbReference type="ARBA" id="ARBA00022527"/>
    </source>
</evidence>
<dbReference type="CDD" id="cd14014">
    <property type="entry name" value="STKc_PknB_like"/>
    <property type="match status" value="1"/>
</dbReference>
<keyword evidence="10" id="KW-1133">Transmembrane helix</keyword>
<feature type="domain" description="Protein kinase" evidence="11">
    <location>
        <begin position="10"/>
        <end position="291"/>
    </location>
</feature>
<dbReference type="EC" id="2.7.11.1" evidence="1"/>
<feature type="binding site" evidence="9">
    <location>
        <position position="41"/>
    </location>
    <ligand>
        <name>ATP</name>
        <dbReference type="ChEBI" id="CHEBI:30616"/>
    </ligand>
</feature>
<dbReference type="GO" id="GO:0005524">
    <property type="term" value="F:ATP binding"/>
    <property type="evidence" value="ECO:0007669"/>
    <property type="project" value="UniProtKB-UniRule"/>
</dbReference>
<feature type="transmembrane region" description="Helical" evidence="10">
    <location>
        <begin position="281"/>
        <end position="299"/>
    </location>
</feature>
<dbReference type="Gene3D" id="1.10.510.10">
    <property type="entry name" value="Transferase(Phosphotransferase) domain 1"/>
    <property type="match status" value="1"/>
</dbReference>
<keyword evidence="5" id="KW-0418">Kinase</keyword>
<protein>
    <recommendedName>
        <fullName evidence="1">non-specific serine/threonine protein kinase</fullName>
        <ecNumber evidence="1">2.7.11.1</ecNumber>
    </recommendedName>
</protein>
<dbReference type="EMBL" id="RSCJ01000003">
    <property type="protein sequence ID" value="RUR85145.1"/>
    <property type="molecule type" value="Genomic_DNA"/>
</dbReference>
<dbReference type="InterPro" id="IPR000719">
    <property type="entry name" value="Prot_kinase_dom"/>
</dbReference>
<evidence type="ECO:0000256" key="1">
    <source>
        <dbReference type="ARBA" id="ARBA00012513"/>
    </source>
</evidence>
<dbReference type="SUPFAM" id="SSF56112">
    <property type="entry name" value="Protein kinase-like (PK-like)"/>
    <property type="match status" value="1"/>
</dbReference>
<evidence type="ECO:0000259" key="11">
    <source>
        <dbReference type="PROSITE" id="PS50011"/>
    </source>
</evidence>
<dbReference type="PANTHER" id="PTHR24363">
    <property type="entry name" value="SERINE/THREONINE PROTEIN KINASE"/>
    <property type="match status" value="1"/>
</dbReference>
<evidence type="ECO:0000313" key="12">
    <source>
        <dbReference type="EMBL" id="RUR85145.1"/>
    </source>
</evidence>
<dbReference type="AlphaFoldDB" id="A0A433NP57"/>
<dbReference type="Pfam" id="PF00069">
    <property type="entry name" value="Pkinase"/>
    <property type="match status" value="1"/>
</dbReference>